<evidence type="ECO:0000256" key="5">
    <source>
        <dbReference type="SAM" id="Phobius"/>
    </source>
</evidence>
<feature type="transmembrane region" description="Helical" evidence="5">
    <location>
        <begin position="64"/>
        <end position="82"/>
    </location>
</feature>
<proteinExistence type="predicted"/>
<accession>A0A6J5NQU7</accession>
<evidence type="ECO:0000256" key="4">
    <source>
        <dbReference type="ARBA" id="ARBA00023136"/>
    </source>
</evidence>
<dbReference type="InterPro" id="IPR006480">
    <property type="entry name" value="Phage_holin_4_1"/>
</dbReference>
<dbReference type="Pfam" id="PF05105">
    <property type="entry name" value="Phage_holin_4_1"/>
    <property type="match status" value="1"/>
</dbReference>
<evidence type="ECO:0000313" key="6">
    <source>
        <dbReference type="EMBL" id="CAB4160046.1"/>
    </source>
</evidence>
<evidence type="ECO:0000256" key="1">
    <source>
        <dbReference type="ARBA" id="ARBA00004301"/>
    </source>
</evidence>
<gene>
    <name evidence="6" type="ORF">UFOVP723_46</name>
</gene>
<dbReference type="GO" id="GO:0033644">
    <property type="term" value="C:host cell membrane"/>
    <property type="evidence" value="ECO:0007669"/>
    <property type="project" value="UniProtKB-SubCell"/>
</dbReference>
<name>A0A6J5NQU7_9CAUD</name>
<feature type="transmembrane region" description="Helical" evidence="5">
    <location>
        <begin position="32"/>
        <end position="52"/>
    </location>
</feature>
<organism evidence="6">
    <name type="scientific">uncultured Caudovirales phage</name>
    <dbReference type="NCBI Taxonomy" id="2100421"/>
    <lineage>
        <taxon>Viruses</taxon>
        <taxon>Duplodnaviria</taxon>
        <taxon>Heunggongvirae</taxon>
        <taxon>Uroviricota</taxon>
        <taxon>Caudoviricetes</taxon>
        <taxon>Peduoviridae</taxon>
        <taxon>Maltschvirus</taxon>
        <taxon>Maltschvirus maltsch</taxon>
    </lineage>
</organism>
<feature type="transmembrane region" description="Helical" evidence="5">
    <location>
        <begin position="88"/>
        <end position="109"/>
    </location>
</feature>
<protein>
    <submittedName>
        <fullName evidence="6">Bacteriophage holin family</fullName>
    </submittedName>
</protein>
<keyword evidence="3 5" id="KW-1133">Transmembrane helix</keyword>
<evidence type="ECO:0000256" key="3">
    <source>
        <dbReference type="ARBA" id="ARBA00022989"/>
    </source>
</evidence>
<evidence type="ECO:0000256" key="2">
    <source>
        <dbReference type="ARBA" id="ARBA00022692"/>
    </source>
</evidence>
<dbReference type="EMBL" id="LR796697">
    <property type="protein sequence ID" value="CAB4160046.1"/>
    <property type="molecule type" value="Genomic_DNA"/>
</dbReference>
<reference evidence="6" key="1">
    <citation type="submission" date="2020-04" db="EMBL/GenBank/DDBJ databases">
        <authorList>
            <person name="Chiriac C."/>
            <person name="Salcher M."/>
            <person name="Ghai R."/>
            <person name="Kavagutti S V."/>
        </authorList>
    </citation>
    <scope>NUCLEOTIDE SEQUENCE</scope>
</reference>
<keyword evidence="4 5" id="KW-0472">Membrane</keyword>
<sequence>MKTIPLLALTFTTTVTFICSYFYNLTMDNFEQYTSLLAVVLLDGFFGIIAGCKREGFKTFKAIKVLRTAIVWTMFLTVLLLVEKGFAGTAWLSETIIIPFIIFQLISALKNASMIGWIPSSLLNQILDKIDLHKGHRDEDNK</sequence>
<comment type="subcellular location">
    <subcellularLocation>
        <location evidence="1">Host membrane</location>
        <topology evidence="1">Multi-pass membrane protein</topology>
    </subcellularLocation>
</comment>
<keyword evidence="2 5" id="KW-0812">Transmembrane</keyword>